<feature type="transmembrane region" description="Helical" evidence="18">
    <location>
        <begin position="281"/>
        <end position="304"/>
    </location>
</feature>
<evidence type="ECO:0000256" key="7">
    <source>
        <dbReference type="ARBA" id="ARBA00022516"/>
    </source>
</evidence>
<comment type="pathway">
    <text evidence="3 16">Phospholipid metabolism; CDP-diacylglycerol biosynthesis; CDP-diacylglycerol from sn-glycerol 3-phosphate: step 3/3.</text>
</comment>
<accession>A0A9D4TLS2</accession>
<evidence type="ECO:0000256" key="16">
    <source>
        <dbReference type="RuleBase" id="RU003938"/>
    </source>
</evidence>
<evidence type="ECO:0000256" key="10">
    <source>
        <dbReference type="ARBA" id="ARBA00022695"/>
    </source>
</evidence>
<dbReference type="GO" id="GO:0016020">
    <property type="term" value="C:membrane"/>
    <property type="evidence" value="ECO:0007669"/>
    <property type="project" value="UniProtKB-SubCell"/>
</dbReference>
<dbReference type="AlphaFoldDB" id="A0A9D4TLS2"/>
<evidence type="ECO:0000256" key="8">
    <source>
        <dbReference type="ARBA" id="ARBA00022679"/>
    </source>
</evidence>
<comment type="catalytic activity">
    <reaction evidence="1 16">
        <text>a 1,2-diacyl-sn-glycero-3-phosphate + CTP + H(+) = a CDP-1,2-diacyl-sn-glycerol + diphosphate</text>
        <dbReference type="Rhea" id="RHEA:16229"/>
        <dbReference type="ChEBI" id="CHEBI:15378"/>
        <dbReference type="ChEBI" id="CHEBI:33019"/>
        <dbReference type="ChEBI" id="CHEBI:37563"/>
        <dbReference type="ChEBI" id="CHEBI:58332"/>
        <dbReference type="ChEBI" id="CHEBI:58608"/>
        <dbReference type="EC" id="2.7.7.41"/>
    </reaction>
</comment>
<evidence type="ECO:0000256" key="2">
    <source>
        <dbReference type="ARBA" id="ARBA00004141"/>
    </source>
</evidence>
<feature type="transmembrane region" description="Helical" evidence="18">
    <location>
        <begin position="128"/>
        <end position="149"/>
    </location>
</feature>
<evidence type="ECO:0000256" key="9">
    <source>
        <dbReference type="ARBA" id="ARBA00022692"/>
    </source>
</evidence>
<keyword evidence="7" id="KW-0444">Lipid biosynthesis</keyword>
<evidence type="ECO:0000256" key="6">
    <source>
        <dbReference type="ARBA" id="ARBA00012487"/>
    </source>
</evidence>
<reference evidence="19" key="1">
    <citation type="journal article" date="2019" name="Plant J.">
        <title>Chlorella vulgaris genome assembly and annotation reveals the molecular basis for metabolic acclimation to high light conditions.</title>
        <authorList>
            <person name="Cecchin M."/>
            <person name="Marcolungo L."/>
            <person name="Rossato M."/>
            <person name="Girolomoni L."/>
            <person name="Cosentino E."/>
            <person name="Cuine S."/>
            <person name="Li-Beisson Y."/>
            <person name="Delledonne M."/>
            <person name="Ballottari M."/>
        </authorList>
    </citation>
    <scope>NUCLEOTIDE SEQUENCE</scope>
    <source>
        <strain evidence="19">211/11P</strain>
    </source>
</reference>
<evidence type="ECO:0000256" key="4">
    <source>
        <dbReference type="ARBA" id="ARBA00005189"/>
    </source>
</evidence>
<dbReference type="PANTHER" id="PTHR47101">
    <property type="entry name" value="PHOSPHATIDATE CYTIDYLYLTRANSFERASE 5, CHLOROPLASTIC"/>
    <property type="match status" value="1"/>
</dbReference>
<name>A0A9D4TLS2_CHLVU</name>
<protein>
    <recommendedName>
        <fullName evidence="6 16">Phosphatidate cytidylyltransferase</fullName>
        <ecNumber evidence="6 16">2.7.7.41</ecNumber>
    </recommendedName>
</protein>
<comment type="subcellular location">
    <subcellularLocation>
        <location evidence="2">Membrane</location>
        <topology evidence="2">Multi-pass membrane protein</topology>
    </subcellularLocation>
</comment>
<organism evidence="19 20">
    <name type="scientific">Chlorella vulgaris</name>
    <name type="common">Green alga</name>
    <dbReference type="NCBI Taxonomy" id="3077"/>
    <lineage>
        <taxon>Eukaryota</taxon>
        <taxon>Viridiplantae</taxon>
        <taxon>Chlorophyta</taxon>
        <taxon>core chlorophytes</taxon>
        <taxon>Trebouxiophyceae</taxon>
        <taxon>Chlorellales</taxon>
        <taxon>Chlorellaceae</taxon>
        <taxon>Chlorella clade</taxon>
        <taxon>Chlorella</taxon>
    </lineage>
</organism>
<keyword evidence="12" id="KW-0443">Lipid metabolism</keyword>
<evidence type="ECO:0000256" key="12">
    <source>
        <dbReference type="ARBA" id="ARBA00023098"/>
    </source>
</evidence>
<evidence type="ECO:0000256" key="14">
    <source>
        <dbReference type="ARBA" id="ARBA00023209"/>
    </source>
</evidence>
<evidence type="ECO:0000313" key="19">
    <source>
        <dbReference type="EMBL" id="KAI3428809.1"/>
    </source>
</evidence>
<comment type="caution">
    <text evidence="19">The sequence shown here is derived from an EMBL/GenBank/DDBJ whole genome shotgun (WGS) entry which is preliminary data.</text>
</comment>
<dbReference type="GO" id="GO:0008654">
    <property type="term" value="P:phospholipid biosynthetic process"/>
    <property type="evidence" value="ECO:0007669"/>
    <property type="project" value="UniProtKB-KW"/>
</dbReference>
<evidence type="ECO:0000256" key="3">
    <source>
        <dbReference type="ARBA" id="ARBA00005119"/>
    </source>
</evidence>
<keyword evidence="15" id="KW-1208">Phospholipid metabolism</keyword>
<keyword evidence="8 16" id="KW-0808">Transferase</keyword>
<feature type="region of interest" description="Disordered" evidence="17">
    <location>
        <begin position="37"/>
        <end position="67"/>
    </location>
</feature>
<keyword evidence="10 16" id="KW-0548">Nucleotidyltransferase</keyword>
<dbReference type="Proteomes" id="UP001055712">
    <property type="component" value="Unassembled WGS sequence"/>
</dbReference>
<dbReference type="EMBL" id="SIDB01000009">
    <property type="protein sequence ID" value="KAI3428809.1"/>
    <property type="molecule type" value="Genomic_DNA"/>
</dbReference>
<feature type="transmembrane region" description="Helical" evidence="18">
    <location>
        <begin position="237"/>
        <end position="261"/>
    </location>
</feature>
<dbReference type="Pfam" id="PF01148">
    <property type="entry name" value="CTP_transf_1"/>
    <property type="match status" value="1"/>
</dbReference>
<dbReference type="OrthoDB" id="10260889at2759"/>
<keyword evidence="13 18" id="KW-0472">Membrane</keyword>
<feature type="transmembrane region" description="Helical" evidence="18">
    <location>
        <begin position="349"/>
        <end position="369"/>
    </location>
</feature>
<evidence type="ECO:0000256" key="17">
    <source>
        <dbReference type="SAM" id="MobiDB-lite"/>
    </source>
</evidence>
<dbReference type="PROSITE" id="PS01315">
    <property type="entry name" value="CDS"/>
    <property type="match status" value="1"/>
</dbReference>
<dbReference type="InterPro" id="IPR000374">
    <property type="entry name" value="PC_trans"/>
</dbReference>
<feature type="transmembrane region" description="Helical" evidence="18">
    <location>
        <begin position="325"/>
        <end position="343"/>
    </location>
</feature>
<gene>
    <name evidence="19" type="ORF">D9Q98_007626</name>
</gene>
<dbReference type="GO" id="GO:0004605">
    <property type="term" value="F:phosphatidate cytidylyltransferase activity"/>
    <property type="evidence" value="ECO:0007669"/>
    <property type="project" value="UniProtKB-EC"/>
</dbReference>
<evidence type="ECO:0000256" key="15">
    <source>
        <dbReference type="ARBA" id="ARBA00023264"/>
    </source>
</evidence>
<keyword evidence="20" id="KW-1185">Reference proteome</keyword>
<evidence type="ECO:0000313" key="20">
    <source>
        <dbReference type="Proteomes" id="UP001055712"/>
    </source>
</evidence>
<sequence>MATAVLLGRTHNSCAGIRTRVPAIRRLPVANVPLRFSSSSSQPRLVSSSGKAARHGARRHQEVPKSAAAAADPDAFVTAAEADAAQQQQQNAAGAAAYEAAVDEATEHEAVAAAASLPKKKGSLAKRVTFGLILGLSGAAVIIVGGPLYGAVTCLAAYQLAQEYIGLVGAKGIAKGMPPPPQLVNNAISLLCVSLNAWVFLTNGRAASAMAVVTFLCLSLQLIAVRKPRFSQLSSSVFGLVYCGYLPSFWIKLRLLSYPAINSNTIAAAIPPLLGGPTHLTVGLIAAFVAVSCIIAADTGAYFCGKAFGRTQLTAVSPKKTVEGAVGGLLSSIGVALGLYKFAGWPDNSLSAAALGTIVFFASLFGDLIESVIKRDAGLKDASNLIPGHGGLLDRLDSYLFTGACVYFFIKFCLGNYGL</sequence>
<feature type="compositionally biased region" description="Low complexity" evidence="17">
    <location>
        <begin position="37"/>
        <end position="49"/>
    </location>
</feature>
<evidence type="ECO:0000256" key="13">
    <source>
        <dbReference type="ARBA" id="ARBA00023136"/>
    </source>
</evidence>
<keyword evidence="9 16" id="KW-0812">Transmembrane</keyword>
<evidence type="ECO:0000256" key="11">
    <source>
        <dbReference type="ARBA" id="ARBA00022989"/>
    </source>
</evidence>
<evidence type="ECO:0000256" key="5">
    <source>
        <dbReference type="ARBA" id="ARBA00010185"/>
    </source>
</evidence>
<reference evidence="19" key="2">
    <citation type="submission" date="2020-11" db="EMBL/GenBank/DDBJ databases">
        <authorList>
            <person name="Cecchin M."/>
            <person name="Marcolungo L."/>
            <person name="Rossato M."/>
            <person name="Girolomoni L."/>
            <person name="Cosentino E."/>
            <person name="Cuine S."/>
            <person name="Li-Beisson Y."/>
            <person name="Delledonne M."/>
            <person name="Ballottari M."/>
        </authorList>
    </citation>
    <scope>NUCLEOTIDE SEQUENCE</scope>
    <source>
        <strain evidence="19">211/11P</strain>
        <tissue evidence="19">Whole cell</tissue>
    </source>
</reference>
<proteinExistence type="inferred from homology"/>
<feature type="transmembrane region" description="Helical" evidence="18">
    <location>
        <begin position="207"/>
        <end position="225"/>
    </location>
</feature>
<comment type="pathway">
    <text evidence="4">Lipid metabolism.</text>
</comment>
<evidence type="ECO:0000256" key="1">
    <source>
        <dbReference type="ARBA" id="ARBA00001698"/>
    </source>
</evidence>
<evidence type="ECO:0000256" key="18">
    <source>
        <dbReference type="SAM" id="Phobius"/>
    </source>
</evidence>
<comment type="similarity">
    <text evidence="5 16">Belongs to the CDS family.</text>
</comment>
<dbReference type="PANTHER" id="PTHR47101:SF1">
    <property type="entry name" value="PHOSPHATIDATE CYTIDYLYLTRANSFERASE 4, CHLOROPLASTIC"/>
    <property type="match status" value="1"/>
</dbReference>
<keyword evidence="11 18" id="KW-1133">Transmembrane helix</keyword>
<keyword evidence="14" id="KW-0594">Phospholipid biosynthesis</keyword>
<dbReference type="EC" id="2.7.7.41" evidence="6 16"/>